<dbReference type="EMBL" id="CAMXCT010002079">
    <property type="protein sequence ID" value="CAI3995454.1"/>
    <property type="molecule type" value="Genomic_DNA"/>
</dbReference>
<evidence type="ECO:0000313" key="4">
    <source>
        <dbReference type="EMBL" id="CAL4782766.1"/>
    </source>
</evidence>
<comment type="caution">
    <text evidence="3">The sequence shown here is derived from an EMBL/GenBank/DDBJ whole genome shotgun (WGS) entry which is preliminary data.</text>
</comment>
<feature type="transmembrane region" description="Helical" evidence="2">
    <location>
        <begin position="287"/>
        <end position="304"/>
    </location>
</feature>
<sequence>MASEILGGFVKDAFPELFVEGQVVSAEQSFHRRLAEYEMNIEQQKLFREDLRDLVELTVGRMDVYHLVGALLLEFCIHFYCENLMIEGARESDTKAFVVVFFLIANLSAVGFLVFSVWLSMHASVASHSIGVRLLTSFARLSIPTRKELEEVAKAPLVPMVERFRMLGKRLGMAQARAEAEAAQSQSSEAAQQQEALRRETAQLARAAAGLSTTVATASDSALAIQEGAKALFDREYHFRRFLKEQRRWLFYDAYARVCMALGINQMLQALSYYIVGGIAEETPSGAALSLVGVQVLSLLLLRLDMAEGLQHWSGAFAVIVFMALPPLYIGILIHFVPTVSVRTVEFFALPAFLLHSMWMLLIAAYLVPDTVDEGLPKTLRTVLYLDVLHLDQQEMAEGAAAQQVKDTTEALQEAQEALKQAMRGVLEHEATAGNVSSTGRQGEQQQQLEAQLRAEVVEAREQDLTAPSSSTRQEIRRAERTLDHFTLWKAAYFIPLWSCFLILEQNRVQLCIL</sequence>
<reference evidence="4 5" key="2">
    <citation type="submission" date="2024-05" db="EMBL/GenBank/DDBJ databases">
        <authorList>
            <person name="Chen Y."/>
            <person name="Shah S."/>
            <person name="Dougan E. K."/>
            <person name="Thang M."/>
            <person name="Chan C."/>
        </authorList>
    </citation>
    <scope>NUCLEOTIDE SEQUENCE [LARGE SCALE GENOMIC DNA]</scope>
</reference>
<protein>
    <submittedName>
        <fullName evidence="3">Uncharacterized protein</fullName>
    </submittedName>
</protein>
<organism evidence="3">
    <name type="scientific">Cladocopium goreaui</name>
    <dbReference type="NCBI Taxonomy" id="2562237"/>
    <lineage>
        <taxon>Eukaryota</taxon>
        <taxon>Sar</taxon>
        <taxon>Alveolata</taxon>
        <taxon>Dinophyceae</taxon>
        <taxon>Suessiales</taxon>
        <taxon>Symbiodiniaceae</taxon>
        <taxon>Cladocopium</taxon>
    </lineage>
</organism>
<keyword evidence="2" id="KW-0812">Transmembrane</keyword>
<keyword evidence="2" id="KW-1133">Transmembrane helix</keyword>
<keyword evidence="5" id="KW-1185">Reference proteome</keyword>
<feature type="transmembrane region" description="Helical" evidence="2">
    <location>
        <begin position="316"/>
        <end position="336"/>
    </location>
</feature>
<accession>A0A9P1CPN3</accession>
<feature type="transmembrane region" description="Helical" evidence="2">
    <location>
        <begin position="254"/>
        <end position="275"/>
    </location>
</feature>
<feature type="transmembrane region" description="Helical" evidence="2">
    <location>
        <begin position="97"/>
        <end position="119"/>
    </location>
</feature>
<dbReference type="OrthoDB" id="417047at2759"/>
<dbReference type="EMBL" id="CAMXCT030002079">
    <property type="protein sequence ID" value="CAL4782766.1"/>
    <property type="molecule type" value="Genomic_DNA"/>
</dbReference>
<feature type="transmembrane region" description="Helical" evidence="2">
    <location>
        <begin position="348"/>
        <end position="368"/>
    </location>
</feature>
<name>A0A9P1CPN3_9DINO</name>
<evidence type="ECO:0000256" key="1">
    <source>
        <dbReference type="SAM" id="Coils"/>
    </source>
</evidence>
<keyword evidence="2" id="KW-0472">Membrane</keyword>
<feature type="coiled-coil region" evidence="1">
    <location>
        <begin position="173"/>
        <end position="200"/>
    </location>
</feature>
<evidence type="ECO:0000313" key="5">
    <source>
        <dbReference type="Proteomes" id="UP001152797"/>
    </source>
</evidence>
<dbReference type="EMBL" id="CAMXCT020002079">
    <property type="protein sequence ID" value="CAL1148829.1"/>
    <property type="molecule type" value="Genomic_DNA"/>
</dbReference>
<dbReference type="Proteomes" id="UP001152797">
    <property type="component" value="Unassembled WGS sequence"/>
</dbReference>
<gene>
    <name evidence="3" type="ORF">C1SCF055_LOCUS22019</name>
</gene>
<dbReference type="AlphaFoldDB" id="A0A9P1CPN3"/>
<feature type="coiled-coil region" evidence="1">
    <location>
        <begin position="402"/>
        <end position="432"/>
    </location>
</feature>
<evidence type="ECO:0000313" key="3">
    <source>
        <dbReference type="EMBL" id="CAI3995454.1"/>
    </source>
</evidence>
<evidence type="ECO:0000256" key="2">
    <source>
        <dbReference type="SAM" id="Phobius"/>
    </source>
</evidence>
<proteinExistence type="predicted"/>
<keyword evidence="1" id="KW-0175">Coiled coil</keyword>
<reference evidence="3" key="1">
    <citation type="submission" date="2022-10" db="EMBL/GenBank/DDBJ databases">
        <authorList>
            <person name="Chen Y."/>
            <person name="Dougan E. K."/>
            <person name="Chan C."/>
            <person name="Rhodes N."/>
            <person name="Thang M."/>
        </authorList>
    </citation>
    <scope>NUCLEOTIDE SEQUENCE</scope>
</reference>
<feature type="transmembrane region" description="Helical" evidence="2">
    <location>
        <begin position="64"/>
        <end position="85"/>
    </location>
</feature>